<comment type="function">
    <text evidence="10">NADPH-dependent reductase which is a central component of the cytosolic iron-sulfur (Fe-S) protein assembly (CIA) machinery. Transfers electrons from NADPH via its FAD and FMN prosthetic groups to the [2Fe-2S] cluster of the anamorsin/DRE2 homolog, another key component of the CIA machinery. In turn, this reduced cluster provides electrons for assembly of cytosolic iron-sulfur cluster proteins.</text>
</comment>
<dbReference type="EMBL" id="CADEPI010000151">
    <property type="protein sequence ID" value="CAB3377790.1"/>
    <property type="molecule type" value="Genomic_DNA"/>
</dbReference>
<dbReference type="Proteomes" id="UP000494165">
    <property type="component" value="Unassembled WGS sequence"/>
</dbReference>
<feature type="domain" description="FAD-binding FR-type" evidence="12">
    <location>
        <begin position="205"/>
        <end position="444"/>
    </location>
</feature>
<feature type="binding site" evidence="10">
    <location>
        <begin position="383"/>
        <end position="386"/>
    </location>
    <ligand>
        <name>FAD</name>
        <dbReference type="ChEBI" id="CHEBI:57692"/>
    </ligand>
</feature>
<evidence type="ECO:0000256" key="2">
    <source>
        <dbReference type="ARBA" id="ARBA00001974"/>
    </source>
</evidence>
<dbReference type="GO" id="GO:0005634">
    <property type="term" value="C:nucleus"/>
    <property type="evidence" value="ECO:0007669"/>
    <property type="project" value="UniProtKB-ARBA"/>
</dbReference>
<keyword evidence="6 10" id="KW-0288">FMN</keyword>
<dbReference type="SUPFAM" id="SSF52343">
    <property type="entry name" value="Ferredoxin reductase-like, C-terminal NADP-linked domain"/>
    <property type="match status" value="1"/>
</dbReference>
<keyword evidence="8 10" id="KW-0521">NADP</keyword>
<comment type="cofactor">
    <cofactor evidence="1 10">
        <name>FMN</name>
        <dbReference type="ChEBI" id="CHEBI:58210"/>
    </cofactor>
</comment>
<dbReference type="PROSITE" id="PS50902">
    <property type="entry name" value="FLAVODOXIN_LIKE"/>
    <property type="match status" value="1"/>
</dbReference>
<proteinExistence type="inferred from homology"/>
<dbReference type="SUPFAM" id="SSF63380">
    <property type="entry name" value="Riboflavin synthase domain-like"/>
    <property type="match status" value="1"/>
</dbReference>
<evidence type="ECO:0000313" key="14">
    <source>
        <dbReference type="Proteomes" id="UP000494165"/>
    </source>
</evidence>
<reference evidence="13 14" key="1">
    <citation type="submission" date="2020-04" db="EMBL/GenBank/DDBJ databases">
        <authorList>
            <person name="Alioto T."/>
            <person name="Alioto T."/>
            <person name="Gomez Garrido J."/>
        </authorList>
    </citation>
    <scope>NUCLEOTIDE SEQUENCE [LARGE SCALE GENOMIC DNA]</scope>
</reference>
<keyword evidence="7 10" id="KW-0274">FAD</keyword>
<gene>
    <name evidence="13" type="ORF">CLODIP_2_CD00168</name>
</gene>
<comment type="caution">
    <text evidence="10">Lacks conserved residue(s) required for the propagation of feature annotation.</text>
</comment>
<comment type="similarity">
    <text evidence="10">In the C-terminal section; belongs to the flavoprotein pyridine nucleotide cytochrome reductase family.</text>
</comment>
<evidence type="ECO:0000259" key="12">
    <source>
        <dbReference type="PROSITE" id="PS51384"/>
    </source>
</evidence>
<keyword evidence="14" id="KW-1185">Reference proteome</keyword>
<dbReference type="Gene3D" id="1.20.990.10">
    <property type="entry name" value="NADPH-cytochrome p450 Reductase, Chain A, domain 3"/>
    <property type="match status" value="1"/>
</dbReference>
<dbReference type="PROSITE" id="PS51384">
    <property type="entry name" value="FAD_FR"/>
    <property type="match status" value="1"/>
</dbReference>
<dbReference type="InterPro" id="IPR029039">
    <property type="entry name" value="Flavoprotein-like_sf"/>
</dbReference>
<dbReference type="PANTHER" id="PTHR19384:SF10">
    <property type="entry name" value="NADPH-DEPENDENT DIFLAVIN OXIDOREDUCTASE 1"/>
    <property type="match status" value="1"/>
</dbReference>
<comment type="subcellular location">
    <subcellularLocation>
        <location evidence="3 10">Cytoplasm</location>
    </subcellularLocation>
</comment>
<keyword evidence="5 10" id="KW-0285">Flavoprotein</keyword>
<dbReference type="GO" id="GO:0050661">
    <property type="term" value="F:NADP binding"/>
    <property type="evidence" value="ECO:0007669"/>
    <property type="project" value="UniProtKB-UniRule"/>
</dbReference>
<evidence type="ECO:0000256" key="4">
    <source>
        <dbReference type="ARBA" id="ARBA00022490"/>
    </source>
</evidence>
<dbReference type="Pfam" id="PF00258">
    <property type="entry name" value="Flavodoxin_1"/>
    <property type="match status" value="1"/>
</dbReference>
<dbReference type="FunFam" id="3.40.50.80:FF:000032">
    <property type="entry name" value="NADPH-dependent diflavin oxidoreductase 1"/>
    <property type="match status" value="1"/>
</dbReference>
<protein>
    <recommendedName>
        <fullName evidence="10">NADPH-dependent diflavin oxidoreductase 1</fullName>
        <ecNumber evidence="10">1.18.1.-</ecNumber>
    </recommendedName>
    <alternativeName>
        <fullName evidence="10">NADPH-dependent FMN and FAD-containing oxidoreductase</fullName>
    </alternativeName>
</protein>
<dbReference type="GO" id="GO:0005829">
    <property type="term" value="C:cytosol"/>
    <property type="evidence" value="ECO:0007669"/>
    <property type="project" value="TreeGrafter"/>
</dbReference>
<comment type="similarity">
    <text evidence="10">Belongs to the NADPH-dependent diflavin oxidoreductase NDOR1 family.</text>
</comment>
<feature type="binding site" evidence="10">
    <location>
        <begin position="417"/>
        <end position="420"/>
    </location>
    <ligand>
        <name>FAD</name>
        <dbReference type="ChEBI" id="CHEBI:57692"/>
    </ligand>
</feature>
<evidence type="ECO:0000256" key="9">
    <source>
        <dbReference type="ARBA" id="ARBA00023002"/>
    </source>
</evidence>
<dbReference type="GO" id="GO:0050660">
    <property type="term" value="F:flavin adenine dinucleotide binding"/>
    <property type="evidence" value="ECO:0007669"/>
    <property type="project" value="UniProtKB-UniRule"/>
</dbReference>
<dbReference type="InterPro" id="IPR001433">
    <property type="entry name" value="OxRdtase_FAD/NAD-bd"/>
</dbReference>
<dbReference type="InterPro" id="IPR001094">
    <property type="entry name" value="Flavdoxin-like"/>
</dbReference>
<feature type="binding site" evidence="10">
    <location>
        <position position="136"/>
    </location>
    <ligand>
        <name>FMN</name>
        <dbReference type="ChEBI" id="CHEBI:58210"/>
    </ligand>
</feature>
<dbReference type="GO" id="GO:0010181">
    <property type="term" value="F:FMN binding"/>
    <property type="evidence" value="ECO:0007669"/>
    <property type="project" value="UniProtKB-UniRule"/>
</dbReference>
<keyword evidence="4 10" id="KW-0963">Cytoplasm</keyword>
<dbReference type="InterPro" id="IPR017927">
    <property type="entry name" value="FAD-bd_FR_type"/>
</dbReference>
<dbReference type="AlphaFoldDB" id="A0A8S1D2L7"/>
<feature type="binding site" evidence="10">
    <location>
        <begin position="521"/>
        <end position="525"/>
    </location>
    <ligand>
        <name>NADP(+)</name>
        <dbReference type="ChEBI" id="CHEBI:58349"/>
    </ligand>
</feature>
<dbReference type="InterPro" id="IPR017938">
    <property type="entry name" value="Riboflavin_synthase-like_b-brl"/>
</dbReference>
<keyword evidence="9 10" id="KW-0560">Oxidoreductase</keyword>
<comment type="cofactor">
    <cofactor evidence="2 10">
        <name>FAD</name>
        <dbReference type="ChEBI" id="CHEBI:57692"/>
    </cofactor>
</comment>
<comment type="caution">
    <text evidence="13">The sequence shown here is derived from an EMBL/GenBank/DDBJ whole genome shotgun (WGS) entry which is preliminary data.</text>
</comment>
<dbReference type="Gene3D" id="3.40.50.360">
    <property type="match status" value="1"/>
</dbReference>
<evidence type="ECO:0000259" key="11">
    <source>
        <dbReference type="PROSITE" id="PS50902"/>
    </source>
</evidence>
<dbReference type="InterPro" id="IPR008254">
    <property type="entry name" value="Flavodoxin/NO_synth"/>
</dbReference>
<evidence type="ECO:0000256" key="10">
    <source>
        <dbReference type="HAMAP-Rule" id="MF_03178"/>
    </source>
</evidence>
<dbReference type="GO" id="GO:0016651">
    <property type="term" value="F:oxidoreductase activity, acting on NAD(P)H"/>
    <property type="evidence" value="ECO:0007669"/>
    <property type="project" value="UniProtKB-UniRule"/>
</dbReference>
<dbReference type="PRINTS" id="PR00369">
    <property type="entry name" value="FLAVODOXIN"/>
</dbReference>
<evidence type="ECO:0000256" key="5">
    <source>
        <dbReference type="ARBA" id="ARBA00022630"/>
    </source>
</evidence>
<dbReference type="InterPro" id="IPR023173">
    <property type="entry name" value="NADPH_Cyt_P450_Rdtase_alpha"/>
</dbReference>
<accession>A0A8S1D2L7</accession>
<evidence type="ECO:0000256" key="8">
    <source>
        <dbReference type="ARBA" id="ARBA00022857"/>
    </source>
</evidence>
<dbReference type="EC" id="1.18.1.-" evidence="10"/>
<evidence type="ECO:0000256" key="1">
    <source>
        <dbReference type="ARBA" id="ARBA00001917"/>
    </source>
</evidence>
<dbReference type="Gene3D" id="3.40.50.80">
    <property type="entry name" value="Nucleotide-binding domain of ferredoxin-NADP reductase (FNR) module"/>
    <property type="match status" value="1"/>
</dbReference>
<dbReference type="Gene3D" id="2.40.30.10">
    <property type="entry name" value="Translation factors"/>
    <property type="match status" value="1"/>
</dbReference>
<feature type="domain" description="Flavodoxin-like" evidence="11">
    <location>
        <begin position="10"/>
        <end position="154"/>
    </location>
</feature>
<dbReference type="InterPro" id="IPR001709">
    <property type="entry name" value="Flavoprot_Pyr_Nucl_cyt_Rdtase"/>
</dbReference>
<name>A0A8S1D2L7_9INSE</name>
<dbReference type="InterPro" id="IPR039261">
    <property type="entry name" value="FNR_nucleotide-bd"/>
</dbReference>
<dbReference type="Pfam" id="PF00175">
    <property type="entry name" value="NAD_binding_1"/>
    <property type="match status" value="1"/>
</dbReference>
<feature type="binding site" evidence="10">
    <location>
        <position position="351"/>
    </location>
    <ligand>
        <name>FAD</name>
        <dbReference type="ChEBI" id="CHEBI:57692"/>
    </ligand>
</feature>
<dbReference type="Pfam" id="PF00667">
    <property type="entry name" value="FAD_binding_1"/>
    <property type="match status" value="1"/>
</dbReference>
<dbReference type="FunFam" id="3.40.50.360:FF:000015">
    <property type="entry name" value="NADPH-dependent diflavin oxidoreductase 1"/>
    <property type="match status" value="1"/>
</dbReference>
<dbReference type="OrthoDB" id="1856718at2759"/>
<comment type="catalytic activity">
    <reaction evidence="10">
        <text>2 oxidized [2Fe-2S]-[protein] + NADPH = 2 reduced [2Fe-2S]-[protein] + NADP(+) + H(+)</text>
        <dbReference type="Rhea" id="RHEA:67716"/>
        <dbReference type="Rhea" id="RHEA-COMP:17327"/>
        <dbReference type="Rhea" id="RHEA-COMP:17328"/>
        <dbReference type="ChEBI" id="CHEBI:15378"/>
        <dbReference type="ChEBI" id="CHEBI:33737"/>
        <dbReference type="ChEBI" id="CHEBI:33738"/>
        <dbReference type="ChEBI" id="CHEBI:57783"/>
        <dbReference type="ChEBI" id="CHEBI:58349"/>
    </reaction>
</comment>
<dbReference type="InterPro" id="IPR003097">
    <property type="entry name" value="CysJ-like_FAD-binding"/>
</dbReference>
<dbReference type="PANTHER" id="PTHR19384">
    <property type="entry name" value="NITRIC OXIDE SYNTHASE-RELATED"/>
    <property type="match status" value="1"/>
</dbReference>
<dbReference type="HAMAP" id="MF_03178">
    <property type="entry name" value="NDOR1"/>
    <property type="match status" value="1"/>
</dbReference>
<dbReference type="PRINTS" id="PR00371">
    <property type="entry name" value="FPNCR"/>
</dbReference>
<feature type="binding site" evidence="10">
    <location>
        <begin position="101"/>
        <end position="110"/>
    </location>
    <ligand>
        <name>FMN</name>
        <dbReference type="ChEBI" id="CHEBI:58210"/>
    </ligand>
</feature>
<evidence type="ECO:0000256" key="6">
    <source>
        <dbReference type="ARBA" id="ARBA00022643"/>
    </source>
</evidence>
<feature type="binding site" evidence="10">
    <location>
        <begin position="16"/>
        <end position="21"/>
    </location>
    <ligand>
        <name>FMN</name>
        <dbReference type="ChEBI" id="CHEBI:58210"/>
    </ligand>
</feature>
<evidence type="ECO:0000313" key="13">
    <source>
        <dbReference type="EMBL" id="CAB3377790.1"/>
    </source>
</evidence>
<dbReference type="SUPFAM" id="SSF52218">
    <property type="entry name" value="Flavoproteins"/>
    <property type="match status" value="1"/>
</dbReference>
<dbReference type="GO" id="GO:0160246">
    <property type="term" value="F:NADPH-iron-sulfur [2Fe-2S] protein oxidoreductase activity"/>
    <property type="evidence" value="ECO:0007669"/>
    <property type="project" value="InterPro"/>
</dbReference>
<evidence type="ECO:0000256" key="3">
    <source>
        <dbReference type="ARBA" id="ARBA00004496"/>
    </source>
</evidence>
<sequence>MGMGSEERNLLILFGSQTGTAQEVAEQIWREAKRHGWEGCVRGMDQVEPVALLRQEACVFVCSTTGQGQEPDNMRSLWRFLLHRALPQGSLQHMSFGVLGLGDSSYAKFNFVAKRLHRRLVQLGATPLLAAGLADDQHQLGPDAVVGPWTTDLWGKLDEAFPLPQGGRGQETEEGKAPEVVPMRYRIRIGRRVDRAVRGREIPSDQVLVATLEERVRTTSADHDQEVNLVRVRATGLSYSPGDVLMVQPHNPDDKVERLLRLFRLEPDDTIELLETNERHPIPLPPSWMCPNPCPAAEVVAKLLDLQAVPQRYALTLMAHFTTSELEEERLLELASPQGQEDLFSYCHRPRRSTLEVLEDFPHAADALPPEFLFDIFRLIRPRAFSIASAPQNYPECAELLVAVVKYRTILSSPRLGLCSNWLAGHPIGAPLHVWVKPGSFSFPKDQTIPVICVGPGTGCAPFLSLAQHRASYPEPRAEMVMFFGCRKEKGDFHCEQQWRRLAAEGVIRLFCAFSQDQPNKVYVQHKIEEQAALLWRLLALEGAFFYVAGNAKNMPKGVRDAVLQVAQNQGGLDATAAETFVSALEKTGRYQTETWA</sequence>
<dbReference type="InterPro" id="IPR028879">
    <property type="entry name" value="NDOR1"/>
</dbReference>
<evidence type="ECO:0000256" key="7">
    <source>
        <dbReference type="ARBA" id="ARBA00022827"/>
    </source>
</evidence>
<organism evidence="13 14">
    <name type="scientific">Cloeon dipterum</name>
    <dbReference type="NCBI Taxonomy" id="197152"/>
    <lineage>
        <taxon>Eukaryota</taxon>
        <taxon>Metazoa</taxon>
        <taxon>Ecdysozoa</taxon>
        <taxon>Arthropoda</taxon>
        <taxon>Hexapoda</taxon>
        <taxon>Insecta</taxon>
        <taxon>Pterygota</taxon>
        <taxon>Palaeoptera</taxon>
        <taxon>Ephemeroptera</taxon>
        <taxon>Pisciforma</taxon>
        <taxon>Baetidae</taxon>
        <taxon>Cloeon</taxon>
    </lineage>
</organism>
<feature type="binding site" evidence="10">
    <location>
        <position position="458"/>
    </location>
    <ligand>
        <name>NADP(+)</name>
        <dbReference type="ChEBI" id="CHEBI:58349"/>
    </ligand>
</feature>
<dbReference type="GO" id="GO:0016226">
    <property type="term" value="P:iron-sulfur cluster assembly"/>
    <property type="evidence" value="ECO:0007669"/>
    <property type="project" value="UniProtKB-UniRule"/>
</dbReference>
<feature type="binding site" evidence="10">
    <location>
        <position position="596"/>
    </location>
    <ligand>
        <name>FAD</name>
        <dbReference type="ChEBI" id="CHEBI:57692"/>
    </ligand>
</feature>
<comment type="similarity">
    <text evidence="10">In the N-terminal section; belongs to the flavodoxin family.</text>
</comment>
<feature type="binding site" evidence="10">
    <location>
        <begin position="63"/>
        <end position="66"/>
    </location>
    <ligand>
        <name>FMN</name>
        <dbReference type="ChEBI" id="CHEBI:58210"/>
    </ligand>
</feature>